<dbReference type="EMBL" id="MU276381">
    <property type="protein sequence ID" value="KAI0038965.1"/>
    <property type="molecule type" value="Genomic_DNA"/>
</dbReference>
<comment type="caution">
    <text evidence="1">The sequence shown here is derived from an EMBL/GenBank/DDBJ whole genome shotgun (WGS) entry which is preliminary data.</text>
</comment>
<evidence type="ECO:0000313" key="2">
    <source>
        <dbReference type="Proteomes" id="UP000814033"/>
    </source>
</evidence>
<dbReference type="Proteomes" id="UP000814033">
    <property type="component" value="Unassembled WGS sequence"/>
</dbReference>
<organism evidence="1 2">
    <name type="scientific">Auriscalpium vulgare</name>
    <dbReference type="NCBI Taxonomy" id="40419"/>
    <lineage>
        <taxon>Eukaryota</taxon>
        <taxon>Fungi</taxon>
        <taxon>Dikarya</taxon>
        <taxon>Basidiomycota</taxon>
        <taxon>Agaricomycotina</taxon>
        <taxon>Agaricomycetes</taxon>
        <taxon>Russulales</taxon>
        <taxon>Auriscalpiaceae</taxon>
        <taxon>Auriscalpium</taxon>
    </lineage>
</organism>
<reference evidence="1" key="2">
    <citation type="journal article" date="2022" name="New Phytol.">
        <title>Evolutionary transition to the ectomycorrhizal habit in the genomes of a hyperdiverse lineage of mushroom-forming fungi.</title>
        <authorList>
            <person name="Looney B."/>
            <person name="Miyauchi S."/>
            <person name="Morin E."/>
            <person name="Drula E."/>
            <person name="Courty P.E."/>
            <person name="Kohler A."/>
            <person name="Kuo A."/>
            <person name="LaButti K."/>
            <person name="Pangilinan J."/>
            <person name="Lipzen A."/>
            <person name="Riley R."/>
            <person name="Andreopoulos W."/>
            <person name="He G."/>
            <person name="Johnson J."/>
            <person name="Nolan M."/>
            <person name="Tritt A."/>
            <person name="Barry K.W."/>
            <person name="Grigoriev I.V."/>
            <person name="Nagy L.G."/>
            <person name="Hibbett D."/>
            <person name="Henrissat B."/>
            <person name="Matheny P.B."/>
            <person name="Labbe J."/>
            <person name="Martin F.M."/>
        </authorList>
    </citation>
    <scope>NUCLEOTIDE SEQUENCE</scope>
    <source>
        <strain evidence="1">FP105234-sp</strain>
    </source>
</reference>
<protein>
    <submittedName>
        <fullName evidence="1">Uncharacterized protein</fullName>
    </submittedName>
</protein>
<keyword evidence="2" id="KW-1185">Reference proteome</keyword>
<sequence length="100" mass="11159">MPASPRRRSGRAISPCKIDCTPPCMLGHPLAVKTTSLDAQRPSTPRLQRRLDFNPSARSSRSACDLPPWARLQLVDTRGRRPRTRAALLLIHPPDMSPRV</sequence>
<accession>A0ACB8R4G4</accession>
<reference evidence="1" key="1">
    <citation type="submission" date="2021-02" db="EMBL/GenBank/DDBJ databases">
        <authorList>
            <consortium name="DOE Joint Genome Institute"/>
            <person name="Ahrendt S."/>
            <person name="Looney B.P."/>
            <person name="Miyauchi S."/>
            <person name="Morin E."/>
            <person name="Drula E."/>
            <person name="Courty P.E."/>
            <person name="Chicoki N."/>
            <person name="Fauchery L."/>
            <person name="Kohler A."/>
            <person name="Kuo A."/>
            <person name="Labutti K."/>
            <person name="Pangilinan J."/>
            <person name="Lipzen A."/>
            <person name="Riley R."/>
            <person name="Andreopoulos W."/>
            <person name="He G."/>
            <person name="Johnson J."/>
            <person name="Barry K.W."/>
            <person name="Grigoriev I.V."/>
            <person name="Nagy L."/>
            <person name="Hibbett D."/>
            <person name="Henrissat B."/>
            <person name="Matheny P.B."/>
            <person name="Labbe J."/>
            <person name="Martin F."/>
        </authorList>
    </citation>
    <scope>NUCLEOTIDE SEQUENCE</scope>
    <source>
        <strain evidence="1">FP105234-sp</strain>
    </source>
</reference>
<proteinExistence type="predicted"/>
<gene>
    <name evidence="1" type="ORF">FA95DRAFT_1612973</name>
</gene>
<name>A0ACB8R4G4_9AGAM</name>
<evidence type="ECO:0000313" key="1">
    <source>
        <dbReference type="EMBL" id="KAI0038965.1"/>
    </source>
</evidence>